<proteinExistence type="inferred from homology"/>
<dbReference type="RefSeq" id="XP_036366526.1">
    <property type="nucleotide sequence ID" value="XM_036510633.1"/>
</dbReference>
<dbReference type="Pfam" id="PF01529">
    <property type="entry name" value="DHHC"/>
    <property type="match status" value="1"/>
</dbReference>
<keyword evidence="5 7" id="KW-0472">Membrane</keyword>
<evidence type="ECO:0000256" key="7">
    <source>
        <dbReference type="RuleBase" id="RU079119"/>
    </source>
</evidence>
<dbReference type="KEGG" id="osn:115221311"/>
<accession>A0A7E6FFH1</accession>
<evidence type="ECO:0000313" key="9">
    <source>
        <dbReference type="Proteomes" id="UP000515154"/>
    </source>
</evidence>
<comment type="domain">
    <text evidence="7">The DHHC domain is required for palmitoyltransferase activity.</text>
</comment>
<evidence type="ECO:0000313" key="10">
    <source>
        <dbReference type="RefSeq" id="XP_036366526.1"/>
    </source>
</evidence>
<name>A0A7E6FFH1_9MOLL</name>
<evidence type="ECO:0000259" key="8">
    <source>
        <dbReference type="Pfam" id="PF01529"/>
    </source>
</evidence>
<evidence type="ECO:0000256" key="6">
    <source>
        <dbReference type="ARBA" id="ARBA00023315"/>
    </source>
</evidence>
<evidence type="ECO:0000256" key="4">
    <source>
        <dbReference type="ARBA" id="ARBA00022989"/>
    </source>
</evidence>
<evidence type="ECO:0000256" key="5">
    <source>
        <dbReference type="ARBA" id="ARBA00023136"/>
    </source>
</evidence>
<feature type="transmembrane region" description="Helical" evidence="7">
    <location>
        <begin position="102"/>
        <end position="121"/>
    </location>
</feature>
<dbReference type="Proteomes" id="UP000515154">
    <property type="component" value="Linkage group LG18"/>
</dbReference>
<feature type="domain" description="Palmitoyltransferase DHHC" evidence="8">
    <location>
        <begin position="142"/>
        <end position="266"/>
    </location>
</feature>
<sequence length="314" mass="35726">MAVFRSDPCGIVCLLITYGALLYADYAVVRHLVIPVMSDTHPLYDSESVKLWGAISVVIFNFIIFLAVVSHLRAVLSDPGIVPIPKTTLDFSDMHSGHKSPCMLQLFTLQYIGFVSTYLLMASQPHIFPVFLKNTTYCLNNGWTVCMKCETYRPPRAHHCRVCQRCIRRMDHHCPWINNCVGEYNQKFFLQFLFYTGLACVFTISMVLVSWVLDPVSKRDLKNVKLLHSVALVAESLVFGLFVLAIGCDQVSSIFNDETAVEHVKKEEYRRPPRSKYHLLQEVFGRESPGLWLLPLQFNPINTVAENVTDPYGV</sequence>
<comment type="similarity">
    <text evidence="7">Belongs to the DHHC palmitoyltransferase family.</text>
</comment>
<evidence type="ECO:0000256" key="1">
    <source>
        <dbReference type="ARBA" id="ARBA00004141"/>
    </source>
</evidence>
<protein>
    <recommendedName>
        <fullName evidence="7">Palmitoyltransferase</fullName>
        <ecNumber evidence="7">2.3.1.225</ecNumber>
    </recommendedName>
</protein>
<dbReference type="PANTHER" id="PTHR12246">
    <property type="entry name" value="PALMITOYLTRANSFERASE ZDHHC16"/>
    <property type="match status" value="1"/>
</dbReference>
<feature type="transmembrane region" description="Helical" evidence="7">
    <location>
        <begin position="9"/>
        <end position="29"/>
    </location>
</feature>
<evidence type="ECO:0000256" key="2">
    <source>
        <dbReference type="ARBA" id="ARBA00022679"/>
    </source>
</evidence>
<dbReference type="AlphaFoldDB" id="A0A7E6FFH1"/>
<dbReference type="PROSITE" id="PS50216">
    <property type="entry name" value="DHHC"/>
    <property type="match status" value="1"/>
</dbReference>
<keyword evidence="6 7" id="KW-0012">Acyltransferase</keyword>
<organism evidence="9 10">
    <name type="scientific">Octopus sinensis</name>
    <name type="common">East Asian common octopus</name>
    <dbReference type="NCBI Taxonomy" id="2607531"/>
    <lineage>
        <taxon>Eukaryota</taxon>
        <taxon>Metazoa</taxon>
        <taxon>Spiralia</taxon>
        <taxon>Lophotrochozoa</taxon>
        <taxon>Mollusca</taxon>
        <taxon>Cephalopoda</taxon>
        <taxon>Coleoidea</taxon>
        <taxon>Octopodiformes</taxon>
        <taxon>Octopoda</taxon>
        <taxon>Incirrata</taxon>
        <taxon>Octopodidae</taxon>
        <taxon>Octopus</taxon>
    </lineage>
</organism>
<feature type="transmembrane region" description="Helical" evidence="7">
    <location>
        <begin position="192"/>
        <end position="214"/>
    </location>
</feature>
<keyword evidence="3 7" id="KW-0812">Transmembrane</keyword>
<dbReference type="GO" id="GO:0019706">
    <property type="term" value="F:protein-cysteine S-palmitoyltransferase activity"/>
    <property type="evidence" value="ECO:0007669"/>
    <property type="project" value="UniProtKB-EC"/>
</dbReference>
<feature type="transmembrane region" description="Helical" evidence="7">
    <location>
        <begin position="49"/>
        <end position="69"/>
    </location>
</feature>
<dbReference type="EC" id="2.3.1.225" evidence="7"/>
<gene>
    <name evidence="10" type="primary">LOC115221311</name>
</gene>
<keyword evidence="4 7" id="KW-1133">Transmembrane helix</keyword>
<dbReference type="InterPro" id="IPR039859">
    <property type="entry name" value="PFA4/ZDH16/20/ERF2-like"/>
</dbReference>
<keyword evidence="9" id="KW-1185">Reference proteome</keyword>
<comment type="catalytic activity">
    <reaction evidence="7">
        <text>L-cysteinyl-[protein] + hexadecanoyl-CoA = S-hexadecanoyl-L-cysteinyl-[protein] + CoA</text>
        <dbReference type="Rhea" id="RHEA:36683"/>
        <dbReference type="Rhea" id="RHEA-COMP:10131"/>
        <dbReference type="Rhea" id="RHEA-COMP:11032"/>
        <dbReference type="ChEBI" id="CHEBI:29950"/>
        <dbReference type="ChEBI" id="CHEBI:57287"/>
        <dbReference type="ChEBI" id="CHEBI:57379"/>
        <dbReference type="ChEBI" id="CHEBI:74151"/>
        <dbReference type="EC" id="2.3.1.225"/>
    </reaction>
</comment>
<evidence type="ECO:0000256" key="3">
    <source>
        <dbReference type="ARBA" id="ARBA00022692"/>
    </source>
</evidence>
<keyword evidence="2 7" id="KW-0808">Transferase</keyword>
<reference evidence="10" key="1">
    <citation type="submission" date="2025-08" db="UniProtKB">
        <authorList>
            <consortium name="RefSeq"/>
        </authorList>
    </citation>
    <scope>IDENTIFICATION</scope>
</reference>
<feature type="transmembrane region" description="Helical" evidence="7">
    <location>
        <begin position="226"/>
        <end position="247"/>
    </location>
</feature>
<dbReference type="GO" id="GO:0016020">
    <property type="term" value="C:membrane"/>
    <property type="evidence" value="ECO:0007669"/>
    <property type="project" value="UniProtKB-SubCell"/>
</dbReference>
<dbReference type="InterPro" id="IPR001594">
    <property type="entry name" value="Palmitoyltrfase_DHHC"/>
</dbReference>
<comment type="subcellular location">
    <subcellularLocation>
        <location evidence="1">Membrane</location>
        <topology evidence="1">Multi-pass membrane protein</topology>
    </subcellularLocation>
</comment>